<comment type="caution">
    <text evidence="1">The sequence shown here is derived from an EMBL/GenBank/DDBJ whole genome shotgun (WGS) entry which is preliminary data.</text>
</comment>
<evidence type="ECO:0000313" key="1">
    <source>
        <dbReference type="EMBL" id="TGO44000.1"/>
    </source>
</evidence>
<organism evidence="1 2">
    <name type="scientific">Botryotinia narcissicola</name>
    <dbReference type="NCBI Taxonomy" id="278944"/>
    <lineage>
        <taxon>Eukaryota</taxon>
        <taxon>Fungi</taxon>
        <taxon>Dikarya</taxon>
        <taxon>Ascomycota</taxon>
        <taxon>Pezizomycotina</taxon>
        <taxon>Leotiomycetes</taxon>
        <taxon>Helotiales</taxon>
        <taxon>Sclerotiniaceae</taxon>
        <taxon>Botryotinia</taxon>
    </lineage>
</organism>
<evidence type="ECO:0000313" key="2">
    <source>
        <dbReference type="Proteomes" id="UP000297452"/>
    </source>
</evidence>
<dbReference type="Proteomes" id="UP000297452">
    <property type="component" value="Unassembled WGS sequence"/>
</dbReference>
<protein>
    <recommendedName>
        <fullName evidence="3">ABM domain-containing protein</fullName>
    </recommendedName>
</protein>
<reference evidence="1 2" key="1">
    <citation type="submission" date="2017-12" db="EMBL/GenBank/DDBJ databases">
        <title>Comparative genomics of Botrytis spp.</title>
        <authorList>
            <person name="Valero-Jimenez C.A."/>
            <person name="Tapia P."/>
            <person name="Veloso J."/>
            <person name="Silva-Moreno E."/>
            <person name="Staats M."/>
            <person name="Valdes J.H."/>
            <person name="Van Kan J.A.L."/>
        </authorList>
    </citation>
    <scope>NUCLEOTIDE SEQUENCE [LARGE SCALE GENOMIC DNA]</scope>
    <source>
        <strain evidence="1 2">MUCL2120</strain>
    </source>
</reference>
<keyword evidence="2" id="KW-1185">Reference proteome</keyword>
<proteinExistence type="predicted"/>
<evidence type="ECO:0008006" key="3">
    <source>
        <dbReference type="Google" id="ProtNLM"/>
    </source>
</evidence>
<dbReference type="OrthoDB" id="3830579at2759"/>
<accession>A0A4Z1HBA0</accession>
<name>A0A4Z1HBA0_9HELO</name>
<dbReference type="EMBL" id="PQXJ01001010">
    <property type="protein sequence ID" value="TGO44000.1"/>
    <property type="molecule type" value="Genomic_DNA"/>
</dbReference>
<dbReference type="AlphaFoldDB" id="A0A4Z1HBA0"/>
<gene>
    <name evidence="1" type="ORF">BOTNAR_1015g00010</name>
</gene>
<sequence length="224" mass="25729">MSTEIAVIKLRSAMGLDHPFFASDGKFRFILRNVSAAADFTRGFWGIEDEDKTILRVFVNWDPAHEVEDNGFMSRSFKNLTDVKSVEIYNVDFMPSLPTKPLDPEISGNTMVETIYFDKDFPHADGWVSNFNQKVHNILSLRGHQFKAASGGWALRKAVAPGTMHECSVWFAIVGWPSMQAHLEWRDSPEHHENTKLLEQYKDWWKGLVRVHSSMHEINKCISM</sequence>